<dbReference type="InterPro" id="IPR005467">
    <property type="entry name" value="His_kinase_dom"/>
</dbReference>
<protein>
    <recommendedName>
        <fullName evidence="2">histidine kinase</fullName>
        <ecNumber evidence="2">2.7.13.3</ecNumber>
    </recommendedName>
</protein>
<reference evidence="12 13" key="1">
    <citation type="submission" date="2018-03" db="EMBL/GenBank/DDBJ databases">
        <title>Draft Genome Sequences of the Obligatory Marine Myxobacteria Enhygromyxa salina SWB005.</title>
        <authorList>
            <person name="Poehlein A."/>
            <person name="Moghaddam J.A."/>
            <person name="Harms H."/>
            <person name="Alanjari M."/>
            <person name="Koenig G.M."/>
            <person name="Daniel R."/>
            <person name="Schaeberle T.F."/>
        </authorList>
    </citation>
    <scope>NUCLEOTIDE SEQUENCE [LARGE SCALE GENOMIC DNA]</scope>
    <source>
        <strain evidence="12 13">SWB005</strain>
    </source>
</reference>
<feature type="region of interest" description="Disordered" evidence="8">
    <location>
        <begin position="1764"/>
        <end position="1783"/>
    </location>
</feature>
<sequence length="1905" mass="208789">MSVVLKTLASSRPSSSAIARLRREWEMGEGFTHPNVVRYIGFETSGHAAAIVMEDFHGISLAERVPARGFAIDRFLNISIQLARGLAAIHARGVIHKDVKPRNILIDASGEQLKFIDFGVSAWLDDGERLTVAPNRLEGTLAYISPEQTGRMNRVLDHRADLYSLGVTFYELLCGQVPFSATEALELVHCHLAKLPDAPTSVRGEIPEQLSRLVMKLLAKAPEDRYQSARGLFHDLVRLREVLTRDATASEFELGAHDRGPELRVPERLFGRDHDLEVLERSWAKAQRGRPSVVLVSGSSGVGKSALVSQFESRLRDRAGAFVSGKFDQLGSRAAYEGFATAFRTLAGRILGAGMDEFRSWRSRLSEALAINGRILLDVVPEMEPIVGSLPAVAPLGPEESQHRFNLVFRRFVRACARVGQPLTLFLDDLQWADPGSLALLELLASDDEQSHLMLIAAVRDDEIDAAHPTRQTLDNLRQGGASVVELPLRALGVADVEALIAESLGCSPPRSSELAELVVERTAGNPLFVRTFLQMAWEEKLLTAEEHEESAPDFDGDLELLHHVTWSWDEVGLRQMQASESVGELLARRLRQLPDSTRAALRTAACLGGSFVHETVAAINEVPIPEVLTDLRAAARAGMILLRDDGRWDFVHDRVREAAHALLPPDERAAAHLGIGRMLLANTPQDRLSERVFNIVDHLDTGRALIADPAELAGLAELARIAGERAHAATAYETAVRYLRTGIECLALIDAMAEAPGTDAVGRVSWREHYTLALGLYRQLAIAEYLCDEIEASRSRITTALDHARDPVDRVELFDLLVLQQTMATNYAEAISTGRQALALVDITLPEGDDAIDQALTAALAEYRELLGGRAVASLIRLPKMSRRETMSAARLLSTMMSAAYSADYRLFPLVTLTLVNLTLVHGSLPESAFGYAHHGTFVGAVLGDHATAYEWGKLALALAREYSDLAQEARASNIVAGFLLPWRVHVNQCEALNDRGQKAAAESGQLQFVGYIQYQRQLLHMFSGALLTRLEVDLARALPQLHEINHVYAANVVRSIQLIVAALLSDRPPGEVRELGALEAEFLASCRQSHSYIAICVHHIYRAQVQYLHGDPAGAIASISASKEFLPYAIGHVALADRNFYHSLALVAALPDSPEHRRPLALATIEHNQQQMAMWAASAPENFEHRRLLVAAELARFDGDMLAALDLYERAIECAADHGFVHVHALASELAARMWITRGNRRLALPFLGAAITSYRRWGARTKLGLLEAEFPEMFRELTLPLRGRHVSVTSEPWAGTGSSQALDLATVTRASQAISSEIDLNRLLARMMRIILLNAGANRGFLILEAEDDFRIEAAASSDLDEVEVDHKRPLSDAQLAVGIVRHVLRSGENVVLEDAHRRGPFTDDPHVARRRLKSVLCTPIRHKDELVGVLYLENEHAAAAFTDSRTEVLQILLSQAAISLENARYYNELKTLNAELRTRADELAVSKTRLEAEIAERERGQAQRLQLEAQLRQSQKMEAIGQLAGGVAHDFNNLLTTILGSSDVLGSRMRAHADDDPDGFARSGAGEVRIIREAAERGASLTRQLLAFSRRQVLQPETLDLNALVRRSGTILDRLLGAAHRLSVKLADDLGQVRVDPGQLEQVILNLVINARDASESGKVWLTTRGVRLDAPAPAQPQAVPPGDWVVLDVTDTGSGMDRRTIAHIFEPFFTTKGVGEGTGLGLSTVLGIMQQSDGFVTVTSKLGAGTTFEIWLPRVANETRAEPARAETEDPDPSLSEGGETVLVVEDEAPVRRTVEQILRMHGYTVLTAEDGAGALELCASHEGALDLVLTDFVMPRLGGLDLAAKLRVVEPDAKILFMSGFTDGQLAKDKIAALGGIELIEKPFRAAALLERVRELLDR</sequence>
<dbReference type="GO" id="GO:0000155">
    <property type="term" value="F:phosphorelay sensor kinase activity"/>
    <property type="evidence" value="ECO:0007669"/>
    <property type="project" value="InterPro"/>
</dbReference>
<dbReference type="Gene3D" id="3.30.450.40">
    <property type="match status" value="1"/>
</dbReference>
<dbReference type="CDD" id="cd14014">
    <property type="entry name" value="STKc_PknB_like"/>
    <property type="match status" value="1"/>
</dbReference>
<dbReference type="InterPro" id="IPR003594">
    <property type="entry name" value="HATPase_dom"/>
</dbReference>
<dbReference type="EMBL" id="PVNK01000294">
    <property type="protein sequence ID" value="PRP90108.1"/>
    <property type="molecule type" value="Genomic_DNA"/>
</dbReference>
<dbReference type="PROSITE" id="PS50011">
    <property type="entry name" value="PROTEIN_KINASE_DOM"/>
    <property type="match status" value="1"/>
</dbReference>
<dbReference type="SUPFAM" id="SSF56112">
    <property type="entry name" value="Protein kinase-like (PK-like)"/>
    <property type="match status" value="1"/>
</dbReference>
<evidence type="ECO:0000256" key="3">
    <source>
        <dbReference type="ARBA" id="ARBA00022553"/>
    </source>
</evidence>
<dbReference type="Proteomes" id="UP000237968">
    <property type="component" value="Unassembled WGS sequence"/>
</dbReference>
<comment type="caution">
    <text evidence="12">The sequence shown here is derived from an EMBL/GenBank/DDBJ whole genome shotgun (WGS) entry which is preliminary data.</text>
</comment>
<dbReference type="InterPro" id="IPR011006">
    <property type="entry name" value="CheY-like_superfamily"/>
</dbReference>
<feature type="domain" description="Histidine kinase" evidence="10">
    <location>
        <begin position="1530"/>
        <end position="1761"/>
    </location>
</feature>
<dbReference type="Pfam" id="PF02518">
    <property type="entry name" value="HATPase_c"/>
    <property type="match status" value="1"/>
</dbReference>
<evidence type="ECO:0000256" key="2">
    <source>
        <dbReference type="ARBA" id="ARBA00012438"/>
    </source>
</evidence>
<dbReference type="InterPro" id="IPR027417">
    <property type="entry name" value="P-loop_NTPase"/>
</dbReference>
<dbReference type="InterPro" id="IPR041664">
    <property type="entry name" value="AAA_16"/>
</dbReference>
<dbReference type="Gene3D" id="3.30.565.10">
    <property type="entry name" value="Histidine kinase-like ATPase, C-terminal domain"/>
    <property type="match status" value="1"/>
</dbReference>
<keyword evidence="4" id="KW-0808">Transferase</keyword>
<dbReference type="Pfam" id="PF13191">
    <property type="entry name" value="AAA_16"/>
    <property type="match status" value="1"/>
</dbReference>
<dbReference type="SUPFAM" id="SSF55874">
    <property type="entry name" value="ATPase domain of HSP90 chaperone/DNA topoisomerase II/histidine kinase"/>
    <property type="match status" value="1"/>
</dbReference>
<dbReference type="EC" id="2.7.13.3" evidence="2"/>
<dbReference type="Pfam" id="PF25503">
    <property type="entry name" value="TPR_CHK1"/>
    <property type="match status" value="1"/>
</dbReference>
<dbReference type="Pfam" id="PF01590">
    <property type="entry name" value="GAF"/>
    <property type="match status" value="1"/>
</dbReference>
<dbReference type="Gene3D" id="1.10.287.130">
    <property type="match status" value="1"/>
</dbReference>
<dbReference type="PANTHER" id="PTHR43642:SF1">
    <property type="entry name" value="HYBRID SIGNAL TRANSDUCTION HISTIDINE KINASE G"/>
    <property type="match status" value="1"/>
</dbReference>
<evidence type="ECO:0000256" key="1">
    <source>
        <dbReference type="ARBA" id="ARBA00000085"/>
    </source>
</evidence>
<dbReference type="InterPro" id="IPR008271">
    <property type="entry name" value="Ser/Thr_kinase_AS"/>
</dbReference>
<dbReference type="SMART" id="SM00387">
    <property type="entry name" value="HATPase_c"/>
    <property type="match status" value="1"/>
</dbReference>
<dbReference type="SUPFAM" id="SSF52540">
    <property type="entry name" value="P-loop containing nucleoside triphosphate hydrolases"/>
    <property type="match status" value="1"/>
</dbReference>
<dbReference type="Pfam" id="PF00072">
    <property type="entry name" value="Response_reg"/>
    <property type="match status" value="1"/>
</dbReference>
<feature type="coiled-coil region" evidence="7">
    <location>
        <begin position="1477"/>
        <end position="1514"/>
    </location>
</feature>
<evidence type="ECO:0000256" key="7">
    <source>
        <dbReference type="SAM" id="Coils"/>
    </source>
</evidence>
<evidence type="ECO:0000259" key="9">
    <source>
        <dbReference type="PROSITE" id="PS50011"/>
    </source>
</evidence>
<dbReference type="InterPro" id="IPR003018">
    <property type="entry name" value="GAF"/>
</dbReference>
<evidence type="ECO:0000259" key="11">
    <source>
        <dbReference type="PROSITE" id="PS50110"/>
    </source>
</evidence>
<evidence type="ECO:0000313" key="13">
    <source>
        <dbReference type="Proteomes" id="UP000237968"/>
    </source>
</evidence>
<evidence type="ECO:0000256" key="5">
    <source>
        <dbReference type="ARBA" id="ARBA00022777"/>
    </source>
</evidence>
<keyword evidence="5" id="KW-0418">Kinase</keyword>
<comment type="catalytic activity">
    <reaction evidence="1">
        <text>ATP + protein L-histidine = ADP + protein N-phospho-L-histidine.</text>
        <dbReference type="EC" id="2.7.13.3"/>
    </reaction>
</comment>
<dbReference type="GO" id="GO:0005524">
    <property type="term" value="F:ATP binding"/>
    <property type="evidence" value="ECO:0007669"/>
    <property type="project" value="InterPro"/>
</dbReference>
<dbReference type="SUPFAM" id="SSF55781">
    <property type="entry name" value="GAF domain-like"/>
    <property type="match status" value="1"/>
</dbReference>
<keyword evidence="7" id="KW-0175">Coiled coil</keyword>
<dbReference type="SMART" id="SM00220">
    <property type="entry name" value="S_TKc"/>
    <property type="match status" value="1"/>
</dbReference>
<dbReference type="PROSITE" id="PS50109">
    <property type="entry name" value="HIS_KIN"/>
    <property type="match status" value="1"/>
</dbReference>
<evidence type="ECO:0000256" key="6">
    <source>
        <dbReference type="PROSITE-ProRule" id="PRU00169"/>
    </source>
</evidence>
<dbReference type="PROSITE" id="PS50110">
    <property type="entry name" value="RESPONSE_REGULATORY"/>
    <property type="match status" value="1"/>
</dbReference>
<dbReference type="InterPro" id="IPR001789">
    <property type="entry name" value="Sig_transdc_resp-reg_receiver"/>
</dbReference>
<dbReference type="PRINTS" id="PR00344">
    <property type="entry name" value="BCTRLSENSOR"/>
</dbReference>
<dbReference type="InterPro" id="IPR036097">
    <property type="entry name" value="HisK_dim/P_sf"/>
</dbReference>
<keyword evidence="3 6" id="KW-0597">Phosphoprotein</keyword>
<dbReference type="InterPro" id="IPR053159">
    <property type="entry name" value="Hybrid_Histidine_Kinase"/>
</dbReference>
<evidence type="ECO:0000259" key="10">
    <source>
        <dbReference type="PROSITE" id="PS50109"/>
    </source>
</evidence>
<dbReference type="SMART" id="SM00448">
    <property type="entry name" value="REC"/>
    <property type="match status" value="1"/>
</dbReference>
<dbReference type="Gene3D" id="3.40.50.300">
    <property type="entry name" value="P-loop containing nucleotide triphosphate hydrolases"/>
    <property type="match status" value="1"/>
</dbReference>
<dbReference type="Gene3D" id="1.10.510.10">
    <property type="entry name" value="Transferase(Phosphotransferase) domain 1"/>
    <property type="match status" value="1"/>
</dbReference>
<dbReference type="InterPro" id="IPR000719">
    <property type="entry name" value="Prot_kinase_dom"/>
</dbReference>
<dbReference type="PANTHER" id="PTHR43642">
    <property type="entry name" value="HYBRID SIGNAL TRANSDUCTION HISTIDINE KINASE G"/>
    <property type="match status" value="1"/>
</dbReference>
<evidence type="ECO:0000313" key="12">
    <source>
        <dbReference type="EMBL" id="PRP90108.1"/>
    </source>
</evidence>
<organism evidence="12 13">
    <name type="scientific">Enhygromyxa salina</name>
    <dbReference type="NCBI Taxonomy" id="215803"/>
    <lineage>
        <taxon>Bacteria</taxon>
        <taxon>Pseudomonadati</taxon>
        <taxon>Myxococcota</taxon>
        <taxon>Polyangia</taxon>
        <taxon>Nannocystales</taxon>
        <taxon>Nannocystaceae</taxon>
        <taxon>Enhygromyxa</taxon>
    </lineage>
</organism>
<dbReference type="SMART" id="SM00388">
    <property type="entry name" value="HisKA"/>
    <property type="match status" value="1"/>
</dbReference>
<dbReference type="InterPro" id="IPR036890">
    <property type="entry name" value="HATPase_C_sf"/>
</dbReference>
<dbReference type="InterPro" id="IPR004358">
    <property type="entry name" value="Sig_transdc_His_kin-like_C"/>
</dbReference>
<feature type="compositionally biased region" description="Basic and acidic residues" evidence="8">
    <location>
        <begin position="1764"/>
        <end position="1773"/>
    </location>
</feature>
<dbReference type="CDD" id="cd00082">
    <property type="entry name" value="HisKA"/>
    <property type="match status" value="1"/>
</dbReference>
<dbReference type="SUPFAM" id="SSF52172">
    <property type="entry name" value="CheY-like"/>
    <property type="match status" value="1"/>
</dbReference>
<feature type="domain" description="Protein kinase" evidence="9">
    <location>
        <begin position="1"/>
        <end position="237"/>
    </location>
</feature>
<proteinExistence type="predicted"/>
<dbReference type="InterPro" id="IPR003661">
    <property type="entry name" value="HisK_dim/P_dom"/>
</dbReference>
<feature type="domain" description="Response regulatory" evidence="11">
    <location>
        <begin position="1786"/>
        <end position="1903"/>
    </location>
</feature>
<evidence type="ECO:0000256" key="8">
    <source>
        <dbReference type="SAM" id="MobiDB-lite"/>
    </source>
</evidence>
<evidence type="ECO:0000256" key="4">
    <source>
        <dbReference type="ARBA" id="ARBA00022679"/>
    </source>
</evidence>
<dbReference type="Gene3D" id="3.40.50.2300">
    <property type="match status" value="1"/>
</dbReference>
<name>A0A2S9XB80_9BACT</name>
<dbReference type="Pfam" id="PF00069">
    <property type="entry name" value="Pkinase"/>
    <property type="match status" value="1"/>
</dbReference>
<dbReference type="InterPro" id="IPR029016">
    <property type="entry name" value="GAF-like_dom_sf"/>
</dbReference>
<dbReference type="PROSITE" id="PS00108">
    <property type="entry name" value="PROTEIN_KINASE_ST"/>
    <property type="match status" value="1"/>
</dbReference>
<accession>A0A2S9XB80</accession>
<dbReference type="SUPFAM" id="SSF47384">
    <property type="entry name" value="Homodimeric domain of signal transducing histidine kinase"/>
    <property type="match status" value="1"/>
</dbReference>
<dbReference type="InterPro" id="IPR011009">
    <property type="entry name" value="Kinase-like_dom_sf"/>
</dbReference>
<feature type="modified residue" description="4-aspartylphosphate" evidence="6">
    <location>
        <position position="1837"/>
    </location>
</feature>
<dbReference type="CDD" id="cd00156">
    <property type="entry name" value="REC"/>
    <property type="match status" value="1"/>
</dbReference>
<gene>
    <name evidence="12" type="ORF">ENSA5_67810</name>
</gene>
<keyword evidence="13" id="KW-1185">Reference proteome</keyword>
<dbReference type="SMART" id="SM00065">
    <property type="entry name" value="GAF"/>
    <property type="match status" value="1"/>
</dbReference>